<dbReference type="InterPro" id="IPR038488">
    <property type="entry name" value="Integrase_DNA-bd_sf"/>
</dbReference>
<accession>A0A7Y4GRB9</accession>
<dbReference type="Proteomes" id="UP000544122">
    <property type="component" value="Unassembled WGS sequence"/>
</dbReference>
<sequence length="440" mass="49693">MKLKFALTDTTLRHVKSREKPYKLTDGGGLYLLVNPNGSMLWRYKYTFEGKEKLLSLGQYPAVKLAAARKAHQDAKIKLQGGTDPAAARQAEQQAAEAQAALREKTFSKAADEWLDTRKPPEGKKSKRYDRDARMVRYLKEGKGIAPGFAKATMDQIELGHLLPLLKAVNHPTRIRLISAARKIISCAKAHGMWPKDRPSPFADIDFEAGFAKHKEKHRPAITDPVKFGHLLRKIEIYEGRGDNLTGHALELLALTFVRPGTIATAKWAHFDLKKALWVVPFEGLKMATERSEAGKSVDDYIVPLSRQAVALLRELHKITGDGEYLFPGRGDGRTISENTLNYALHGLGYKGSHCAHGFRSTASTLLNRERVNGRRRFERELIEMQQDRLDASTRAVYDRDDRLPERIELMQFWADKIDVLRENVVRDGHGVKIVADWRA</sequence>
<comment type="similarity">
    <text evidence="1">Belongs to the 'phage' integrase family.</text>
</comment>
<dbReference type="InterPro" id="IPR025166">
    <property type="entry name" value="Integrase_DNA_bind_dom"/>
</dbReference>
<evidence type="ECO:0000256" key="4">
    <source>
        <dbReference type="ARBA" id="ARBA00023172"/>
    </source>
</evidence>
<dbReference type="AlphaFoldDB" id="A0A7Y4GRB9"/>
<dbReference type="CDD" id="cd00801">
    <property type="entry name" value="INT_P4_C"/>
    <property type="match status" value="1"/>
</dbReference>
<dbReference type="InterPro" id="IPR013762">
    <property type="entry name" value="Integrase-like_cat_sf"/>
</dbReference>
<protein>
    <submittedName>
        <fullName evidence="6">Integrase arm-type DNA-binding domain-containing protein</fullName>
    </submittedName>
</protein>
<dbReference type="Gene3D" id="1.10.150.130">
    <property type="match status" value="1"/>
</dbReference>
<dbReference type="InterPro" id="IPR010998">
    <property type="entry name" value="Integrase_recombinase_N"/>
</dbReference>
<dbReference type="RefSeq" id="WP_171579596.1">
    <property type="nucleotide sequence ID" value="NZ_JAAVLX010000004.1"/>
</dbReference>
<dbReference type="Pfam" id="PF00589">
    <property type="entry name" value="Phage_integrase"/>
    <property type="match status" value="1"/>
</dbReference>
<keyword evidence="3 6" id="KW-0238">DNA-binding</keyword>
<dbReference type="GO" id="GO:0015074">
    <property type="term" value="P:DNA integration"/>
    <property type="evidence" value="ECO:0007669"/>
    <property type="project" value="UniProtKB-KW"/>
</dbReference>
<gene>
    <name evidence="6" type="ORF">HCN58_12000</name>
</gene>
<organism evidence="6 7">
    <name type="scientific">Bradyrhizobium australiense</name>
    <dbReference type="NCBI Taxonomy" id="2721161"/>
    <lineage>
        <taxon>Bacteria</taxon>
        <taxon>Pseudomonadati</taxon>
        <taxon>Pseudomonadota</taxon>
        <taxon>Alphaproteobacteria</taxon>
        <taxon>Hyphomicrobiales</taxon>
        <taxon>Nitrobacteraceae</taxon>
        <taxon>Bradyrhizobium</taxon>
    </lineage>
</organism>
<keyword evidence="4" id="KW-0233">DNA recombination</keyword>
<evidence type="ECO:0000313" key="7">
    <source>
        <dbReference type="Proteomes" id="UP000544122"/>
    </source>
</evidence>
<keyword evidence="7" id="KW-1185">Reference proteome</keyword>
<evidence type="ECO:0000256" key="3">
    <source>
        <dbReference type="ARBA" id="ARBA00023125"/>
    </source>
</evidence>
<comment type="caution">
    <text evidence="6">The sequence shown here is derived from an EMBL/GenBank/DDBJ whole genome shotgun (WGS) entry which is preliminary data.</text>
</comment>
<proteinExistence type="inferred from homology"/>
<feature type="domain" description="Tyr recombinase" evidence="5">
    <location>
        <begin position="217"/>
        <end position="411"/>
    </location>
</feature>
<dbReference type="PROSITE" id="PS51898">
    <property type="entry name" value="TYR_RECOMBINASE"/>
    <property type="match status" value="1"/>
</dbReference>
<dbReference type="Pfam" id="PF13356">
    <property type="entry name" value="Arm-DNA-bind_3"/>
    <property type="match status" value="1"/>
</dbReference>
<dbReference type="EMBL" id="JAAVLX010000004">
    <property type="protein sequence ID" value="NOJ40312.1"/>
    <property type="molecule type" value="Genomic_DNA"/>
</dbReference>
<dbReference type="InterPro" id="IPR002104">
    <property type="entry name" value="Integrase_catalytic"/>
</dbReference>
<dbReference type="InterPro" id="IPR011010">
    <property type="entry name" value="DNA_brk_join_enz"/>
</dbReference>
<reference evidence="6 7" key="1">
    <citation type="submission" date="2020-03" db="EMBL/GenBank/DDBJ databases">
        <title>Bradyrhizobium diversity isolated from nodules of Indigofera sp.</title>
        <authorList>
            <person name="Klepa M."/>
            <person name="Helene L."/>
            <person name="Hungria M."/>
        </authorList>
    </citation>
    <scope>NUCLEOTIDE SEQUENCE [LARGE SCALE GENOMIC DNA]</scope>
    <source>
        <strain evidence="6 7">WSM 1791</strain>
    </source>
</reference>
<evidence type="ECO:0000256" key="2">
    <source>
        <dbReference type="ARBA" id="ARBA00022908"/>
    </source>
</evidence>
<dbReference type="Gene3D" id="3.30.160.390">
    <property type="entry name" value="Integrase, DNA-binding domain"/>
    <property type="match status" value="1"/>
</dbReference>
<keyword evidence="2" id="KW-0229">DNA integration</keyword>
<dbReference type="InterPro" id="IPR050808">
    <property type="entry name" value="Phage_Integrase"/>
</dbReference>
<dbReference type="SUPFAM" id="SSF56349">
    <property type="entry name" value="DNA breaking-rejoining enzymes"/>
    <property type="match status" value="1"/>
</dbReference>
<dbReference type="GO" id="GO:0003677">
    <property type="term" value="F:DNA binding"/>
    <property type="evidence" value="ECO:0007669"/>
    <property type="project" value="UniProtKB-KW"/>
</dbReference>
<name>A0A7Y4GRB9_9BRAD</name>
<dbReference type="PANTHER" id="PTHR30629">
    <property type="entry name" value="PROPHAGE INTEGRASE"/>
    <property type="match status" value="1"/>
</dbReference>
<evidence type="ECO:0000256" key="1">
    <source>
        <dbReference type="ARBA" id="ARBA00008857"/>
    </source>
</evidence>
<dbReference type="GO" id="GO:0006310">
    <property type="term" value="P:DNA recombination"/>
    <property type="evidence" value="ECO:0007669"/>
    <property type="project" value="UniProtKB-KW"/>
</dbReference>
<dbReference type="PANTHER" id="PTHR30629:SF2">
    <property type="entry name" value="PROPHAGE INTEGRASE INTS-RELATED"/>
    <property type="match status" value="1"/>
</dbReference>
<evidence type="ECO:0000259" key="5">
    <source>
        <dbReference type="PROSITE" id="PS51898"/>
    </source>
</evidence>
<dbReference type="Gene3D" id="1.10.443.10">
    <property type="entry name" value="Intergrase catalytic core"/>
    <property type="match status" value="1"/>
</dbReference>
<evidence type="ECO:0000313" key="6">
    <source>
        <dbReference type="EMBL" id="NOJ40312.1"/>
    </source>
</evidence>